<name>A0ABU0AN13_9BACI</name>
<evidence type="ECO:0000256" key="2">
    <source>
        <dbReference type="ARBA" id="ARBA00023125"/>
    </source>
</evidence>
<reference evidence="6 7" key="1">
    <citation type="submission" date="2023-07" db="EMBL/GenBank/DDBJ databases">
        <title>Genomic Encyclopedia of Type Strains, Phase IV (KMG-IV): sequencing the most valuable type-strain genomes for metagenomic binning, comparative biology and taxonomic classification.</title>
        <authorList>
            <person name="Goeker M."/>
        </authorList>
    </citation>
    <scope>NUCLEOTIDE SEQUENCE [LARGE SCALE GENOMIC DNA]</scope>
    <source>
        <strain evidence="6 7">DSM 23494</strain>
    </source>
</reference>
<gene>
    <name evidence="6" type="ORF">J2S17_003333</name>
</gene>
<dbReference type="InterPro" id="IPR050109">
    <property type="entry name" value="HTH-type_TetR-like_transc_reg"/>
</dbReference>
<sequence length="200" mass="22714">MPLSEQQILNMKKKRETILEAATSLFATEGYEATTIKKISEAANVSFGSVFTYFKDKEELFYTAVVEPLKELSDRILDFNPDPMDPVAELEKMIAVHIKLFAGINQYLTLVVQVVGQHQRYADIFEKLDTFHDEFLEKVSILIQNGQKKGLLIQQEPLPVATLYTSLLIGIRLNNTDTLYSNMLDHYVPAALQLFGPKNK</sequence>
<dbReference type="EMBL" id="JAUSUB010000014">
    <property type="protein sequence ID" value="MDQ0271445.1"/>
    <property type="molecule type" value="Genomic_DNA"/>
</dbReference>
<keyword evidence="1" id="KW-0805">Transcription regulation</keyword>
<dbReference type="InterPro" id="IPR001647">
    <property type="entry name" value="HTH_TetR"/>
</dbReference>
<evidence type="ECO:0000256" key="1">
    <source>
        <dbReference type="ARBA" id="ARBA00023015"/>
    </source>
</evidence>
<accession>A0ABU0AN13</accession>
<keyword evidence="2 4" id="KW-0238">DNA-binding</keyword>
<dbReference type="Gene3D" id="1.10.357.10">
    <property type="entry name" value="Tetracycline Repressor, domain 2"/>
    <property type="match status" value="1"/>
</dbReference>
<dbReference type="InterPro" id="IPR023772">
    <property type="entry name" value="DNA-bd_HTH_TetR-type_CS"/>
</dbReference>
<evidence type="ECO:0000313" key="6">
    <source>
        <dbReference type="EMBL" id="MDQ0271445.1"/>
    </source>
</evidence>
<evidence type="ECO:0000256" key="3">
    <source>
        <dbReference type="ARBA" id="ARBA00023163"/>
    </source>
</evidence>
<dbReference type="PANTHER" id="PTHR30055">
    <property type="entry name" value="HTH-TYPE TRANSCRIPTIONAL REGULATOR RUTR"/>
    <property type="match status" value="1"/>
</dbReference>
<protein>
    <submittedName>
        <fullName evidence="6">AcrR family transcriptional regulator</fullName>
    </submittedName>
</protein>
<dbReference type="PROSITE" id="PS50977">
    <property type="entry name" value="HTH_TETR_2"/>
    <property type="match status" value="1"/>
</dbReference>
<proteinExistence type="predicted"/>
<dbReference type="RefSeq" id="WP_307476575.1">
    <property type="nucleotide sequence ID" value="NZ_JAUSUB010000014.1"/>
</dbReference>
<dbReference type="Proteomes" id="UP001238088">
    <property type="component" value="Unassembled WGS sequence"/>
</dbReference>
<keyword evidence="3" id="KW-0804">Transcription</keyword>
<feature type="DNA-binding region" description="H-T-H motif" evidence="4">
    <location>
        <begin position="35"/>
        <end position="54"/>
    </location>
</feature>
<keyword evidence="7" id="KW-1185">Reference proteome</keyword>
<dbReference type="PANTHER" id="PTHR30055:SF234">
    <property type="entry name" value="HTH-TYPE TRANSCRIPTIONAL REGULATOR BETI"/>
    <property type="match status" value="1"/>
</dbReference>
<comment type="caution">
    <text evidence="6">The sequence shown here is derived from an EMBL/GenBank/DDBJ whole genome shotgun (WGS) entry which is preliminary data.</text>
</comment>
<dbReference type="Pfam" id="PF00440">
    <property type="entry name" value="TetR_N"/>
    <property type="match status" value="1"/>
</dbReference>
<dbReference type="PRINTS" id="PR00455">
    <property type="entry name" value="HTHTETR"/>
</dbReference>
<dbReference type="PROSITE" id="PS01081">
    <property type="entry name" value="HTH_TETR_1"/>
    <property type="match status" value="1"/>
</dbReference>
<evidence type="ECO:0000259" key="5">
    <source>
        <dbReference type="PROSITE" id="PS50977"/>
    </source>
</evidence>
<dbReference type="SUPFAM" id="SSF46689">
    <property type="entry name" value="Homeodomain-like"/>
    <property type="match status" value="1"/>
</dbReference>
<dbReference type="SUPFAM" id="SSF48498">
    <property type="entry name" value="Tetracyclin repressor-like, C-terminal domain"/>
    <property type="match status" value="1"/>
</dbReference>
<dbReference type="InterPro" id="IPR009057">
    <property type="entry name" value="Homeodomain-like_sf"/>
</dbReference>
<evidence type="ECO:0000256" key="4">
    <source>
        <dbReference type="PROSITE-ProRule" id="PRU00335"/>
    </source>
</evidence>
<dbReference type="InterPro" id="IPR036271">
    <property type="entry name" value="Tet_transcr_reg_TetR-rel_C_sf"/>
</dbReference>
<organism evidence="6 7">
    <name type="scientific">Cytobacillus purgationiresistens</name>
    <dbReference type="NCBI Taxonomy" id="863449"/>
    <lineage>
        <taxon>Bacteria</taxon>
        <taxon>Bacillati</taxon>
        <taxon>Bacillota</taxon>
        <taxon>Bacilli</taxon>
        <taxon>Bacillales</taxon>
        <taxon>Bacillaceae</taxon>
        <taxon>Cytobacillus</taxon>
    </lineage>
</organism>
<evidence type="ECO:0000313" key="7">
    <source>
        <dbReference type="Proteomes" id="UP001238088"/>
    </source>
</evidence>
<feature type="domain" description="HTH tetR-type" evidence="5">
    <location>
        <begin position="12"/>
        <end position="72"/>
    </location>
</feature>